<name>A0A1H8R0C9_9ACTN</name>
<dbReference type="EMBL" id="FOEE01000002">
    <property type="protein sequence ID" value="SEO59786.1"/>
    <property type="molecule type" value="Genomic_DNA"/>
</dbReference>
<dbReference type="Proteomes" id="UP000198960">
    <property type="component" value="Unassembled WGS sequence"/>
</dbReference>
<sequence>MTLLNEPLLTLELTRGEFCPPSGAAYVYGAETEERASLDEEWCSRAVASGVGLVSIAAQLPDDMVLSSHAYGFEDEVINAWDAGALEEMLLRLGSPLYLDITGLMYRSWAPILRAAVRLEIETYVVYVEPNEYRRNPDPAQGLIFDLSARIQGVAPLPGFVTLRRPRHPEDSCFIALLGFEGARFGYILDELEAVPTKTVPIVGVPGFRADYPFFAYSGNRVQLESDFLASRVRFAKANCPFDAFHMLHEIANDYQGDFLRVAPIGTKPHGLGAVLFAMARSGRVELVYDHPIRSEKNTRGEARLCVYDVHRFVSSDLYREVGAYSPARRAPAS</sequence>
<organism evidence="1 2">
    <name type="scientific">Trujillonella endophytica</name>
    <dbReference type="NCBI Taxonomy" id="673521"/>
    <lineage>
        <taxon>Bacteria</taxon>
        <taxon>Bacillati</taxon>
        <taxon>Actinomycetota</taxon>
        <taxon>Actinomycetes</taxon>
        <taxon>Geodermatophilales</taxon>
        <taxon>Geodermatophilaceae</taxon>
        <taxon>Trujillonella</taxon>
    </lineage>
</organism>
<reference evidence="2" key="1">
    <citation type="submission" date="2016-10" db="EMBL/GenBank/DDBJ databases">
        <authorList>
            <person name="Varghese N."/>
            <person name="Submissions S."/>
        </authorList>
    </citation>
    <scope>NUCLEOTIDE SEQUENCE [LARGE SCALE GENOMIC DNA]</scope>
    <source>
        <strain evidence="2">DSM 45413</strain>
    </source>
</reference>
<dbReference type="STRING" id="673521.SAMN05660991_00917"/>
<evidence type="ECO:0000313" key="1">
    <source>
        <dbReference type="EMBL" id="SEO59786.1"/>
    </source>
</evidence>
<dbReference type="AlphaFoldDB" id="A0A1H8R0C9"/>
<keyword evidence="2" id="KW-1185">Reference proteome</keyword>
<protein>
    <submittedName>
        <fullName evidence="1">Uncharacterized protein</fullName>
    </submittedName>
</protein>
<dbReference type="OrthoDB" id="1492425at2"/>
<accession>A0A1H8R0C9</accession>
<dbReference type="RefSeq" id="WP_139220399.1">
    <property type="nucleotide sequence ID" value="NZ_FOEE01000002.1"/>
</dbReference>
<gene>
    <name evidence="1" type="ORF">SAMN05660991_00917</name>
</gene>
<evidence type="ECO:0000313" key="2">
    <source>
        <dbReference type="Proteomes" id="UP000198960"/>
    </source>
</evidence>
<proteinExistence type="predicted"/>